<accession>A0A832J3I8</accession>
<dbReference type="NCBIfam" id="TIGR02481">
    <property type="entry name" value="hemeryth_dom"/>
    <property type="match status" value="1"/>
</dbReference>
<dbReference type="CDD" id="cd12107">
    <property type="entry name" value="Hemerythrin"/>
    <property type="match status" value="1"/>
</dbReference>
<dbReference type="AlphaFoldDB" id="A0A832J3I8"/>
<gene>
    <name evidence="5" type="ORF">ENJ65_04885</name>
</gene>
<dbReference type="EMBL" id="DRNF01000308">
    <property type="protein sequence ID" value="HHJ80950.1"/>
    <property type="molecule type" value="Genomic_DNA"/>
</dbReference>
<dbReference type="Proteomes" id="UP000885832">
    <property type="component" value="Unassembled WGS sequence"/>
</dbReference>
<proteinExistence type="inferred from homology"/>
<evidence type="ECO:0000256" key="3">
    <source>
        <dbReference type="ARBA" id="ARBA00023004"/>
    </source>
</evidence>
<sequence length="80" mass="9476">MSKMIFDNKLHVGNRLMDREHAILIEYINTLQDLVDGDSSRHLVGQVLEGLIQYTKTHFYVEEELMHAFRYPDYVKHIQA</sequence>
<keyword evidence="2" id="KW-0479">Metal-binding</keyword>
<evidence type="ECO:0000259" key="4">
    <source>
        <dbReference type="Pfam" id="PF01814"/>
    </source>
</evidence>
<evidence type="ECO:0000256" key="2">
    <source>
        <dbReference type="ARBA" id="ARBA00022723"/>
    </source>
</evidence>
<protein>
    <submittedName>
        <fullName evidence="5">Hemerythrin</fullName>
    </submittedName>
</protein>
<dbReference type="Gene3D" id="1.20.120.50">
    <property type="entry name" value="Hemerythrin-like"/>
    <property type="match status" value="1"/>
</dbReference>
<keyword evidence="3" id="KW-0408">Iron</keyword>
<organism evidence="5">
    <name type="scientific">Candidatus Tenderia electrophaga</name>
    <dbReference type="NCBI Taxonomy" id="1748243"/>
    <lineage>
        <taxon>Bacteria</taxon>
        <taxon>Pseudomonadati</taxon>
        <taxon>Pseudomonadota</taxon>
        <taxon>Gammaproteobacteria</taxon>
        <taxon>Candidatus Tenderiales</taxon>
        <taxon>Candidatus Tenderiaceae</taxon>
        <taxon>Candidatus Tenderia</taxon>
    </lineage>
</organism>
<name>A0A832J3I8_9GAMM</name>
<reference evidence="5" key="1">
    <citation type="journal article" date="2020" name="mSystems">
        <title>Genome- and Community-Level Interaction Insights into Carbon Utilization and Element Cycling Functions of Hydrothermarchaeota in Hydrothermal Sediment.</title>
        <authorList>
            <person name="Zhou Z."/>
            <person name="Liu Y."/>
            <person name="Xu W."/>
            <person name="Pan J."/>
            <person name="Luo Z.H."/>
            <person name="Li M."/>
        </authorList>
    </citation>
    <scope>NUCLEOTIDE SEQUENCE [LARGE SCALE GENOMIC DNA]</scope>
    <source>
        <strain evidence="5">HyVt-505</strain>
    </source>
</reference>
<dbReference type="GO" id="GO:0046872">
    <property type="term" value="F:metal ion binding"/>
    <property type="evidence" value="ECO:0007669"/>
    <property type="project" value="UniProtKB-KW"/>
</dbReference>
<evidence type="ECO:0000313" key="5">
    <source>
        <dbReference type="EMBL" id="HHJ80950.1"/>
    </source>
</evidence>
<dbReference type="SUPFAM" id="SSF47188">
    <property type="entry name" value="Hemerythrin-like"/>
    <property type="match status" value="1"/>
</dbReference>
<comment type="similarity">
    <text evidence="1">Belongs to the hemerythrin family.</text>
</comment>
<dbReference type="InterPro" id="IPR012312">
    <property type="entry name" value="Hemerythrin-like"/>
</dbReference>
<feature type="domain" description="Hemerythrin-like" evidence="4">
    <location>
        <begin position="14"/>
        <end position="75"/>
    </location>
</feature>
<dbReference type="InterPro" id="IPR035938">
    <property type="entry name" value="Hemerythrin-like_sf"/>
</dbReference>
<feature type="non-terminal residue" evidence="5">
    <location>
        <position position="80"/>
    </location>
</feature>
<dbReference type="Pfam" id="PF01814">
    <property type="entry name" value="Hemerythrin"/>
    <property type="match status" value="1"/>
</dbReference>
<evidence type="ECO:0000256" key="1">
    <source>
        <dbReference type="ARBA" id="ARBA00010587"/>
    </source>
</evidence>
<dbReference type="InterPro" id="IPR012827">
    <property type="entry name" value="Hemerythrin_metal-bd"/>
</dbReference>
<comment type="caution">
    <text evidence="5">The sequence shown here is derived from an EMBL/GenBank/DDBJ whole genome shotgun (WGS) entry which is preliminary data.</text>
</comment>